<accession>A0ABR7T1E2</accession>
<sequence length="56" mass="6475">MEARCMLCGRKEVIGPEHPKWTDFEGKMKISAYICLRCTAKVNYEANENQKVPKPM</sequence>
<name>A0ABR7T1E2_HELCL</name>
<evidence type="ECO:0000313" key="1">
    <source>
        <dbReference type="EMBL" id="MBC9783818.1"/>
    </source>
</evidence>
<protein>
    <submittedName>
        <fullName evidence="1">DUF2197 domain-containing protein</fullName>
    </submittedName>
</protein>
<dbReference type="RefSeq" id="WP_188038965.1">
    <property type="nucleotide sequence ID" value="NZ_JACVHF010000003.1"/>
</dbReference>
<dbReference type="EMBL" id="JACVHF010000003">
    <property type="protein sequence ID" value="MBC9783818.1"/>
    <property type="molecule type" value="Genomic_DNA"/>
</dbReference>
<keyword evidence="2" id="KW-1185">Reference proteome</keyword>
<reference evidence="1 2" key="1">
    <citation type="submission" date="2020-07" db="EMBL/GenBank/DDBJ databases">
        <title>Draft whole-genome sequence of Heliobacterium chlorum DSM 3682, type strain.</title>
        <authorList>
            <person name="Kyndt J.A."/>
            <person name="Meyer T.E."/>
            <person name="Imhoff J.F."/>
        </authorList>
    </citation>
    <scope>NUCLEOTIDE SEQUENCE [LARGE SCALE GENOMIC DNA]</scope>
    <source>
        <strain evidence="1 2">DSM 3682</strain>
    </source>
</reference>
<comment type="caution">
    <text evidence="1">The sequence shown here is derived from an EMBL/GenBank/DDBJ whole genome shotgun (WGS) entry which is preliminary data.</text>
</comment>
<dbReference type="Proteomes" id="UP000617402">
    <property type="component" value="Unassembled WGS sequence"/>
</dbReference>
<proteinExistence type="predicted"/>
<evidence type="ECO:0000313" key="2">
    <source>
        <dbReference type="Proteomes" id="UP000617402"/>
    </source>
</evidence>
<gene>
    <name evidence="1" type="ORF">H1S01_04760</name>
</gene>
<organism evidence="1 2">
    <name type="scientific">Heliobacterium chlorum</name>
    <dbReference type="NCBI Taxonomy" id="2698"/>
    <lineage>
        <taxon>Bacteria</taxon>
        <taxon>Bacillati</taxon>
        <taxon>Bacillota</taxon>
        <taxon>Clostridia</taxon>
        <taxon>Eubacteriales</taxon>
        <taxon>Heliobacteriaceae</taxon>
        <taxon>Heliobacterium</taxon>
    </lineage>
</organism>